<comment type="caution">
    <text evidence="1">The sequence shown here is derived from an EMBL/GenBank/DDBJ whole genome shotgun (WGS) entry which is preliminary data.</text>
</comment>
<evidence type="ECO:0000313" key="1">
    <source>
        <dbReference type="EMBL" id="KAJ2972073.1"/>
    </source>
</evidence>
<gene>
    <name evidence="1" type="ORF">NQ176_g7365</name>
</gene>
<evidence type="ECO:0000313" key="2">
    <source>
        <dbReference type="Proteomes" id="UP001143910"/>
    </source>
</evidence>
<keyword evidence="2" id="KW-1185">Reference proteome</keyword>
<proteinExistence type="predicted"/>
<dbReference type="EMBL" id="JANJQO010001220">
    <property type="protein sequence ID" value="KAJ2972073.1"/>
    <property type="molecule type" value="Genomic_DNA"/>
</dbReference>
<protein>
    <submittedName>
        <fullName evidence="1">Uncharacterized protein</fullName>
    </submittedName>
</protein>
<organism evidence="1 2">
    <name type="scientific">Zarea fungicola</name>
    <dbReference type="NCBI Taxonomy" id="93591"/>
    <lineage>
        <taxon>Eukaryota</taxon>
        <taxon>Fungi</taxon>
        <taxon>Dikarya</taxon>
        <taxon>Ascomycota</taxon>
        <taxon>Pezizomycotina</taxon>
        <taxon>Sordariomycetes</taxon>
        <taxon>Hypocreomycetidae</taxon>
        <taxon>Hypocreales</taxon>
        <taxon>Cordycipitaceae</taxon>
        <taxon>Zarea</taxon>
    </lineage>
</organism>
<accession>A0ACC1MZA0</accession>
<sequence length="389" mass="40737">MYLLHFLVGIAATSVATAQFIFPDASSSLRLKTAIEIQWNTAALQPPLAINLVPAGSTIRQDIIIQQIGVNIGNTGSLTWMADKTIAAFPQFAMVIVDARGRVVVSQPFAIQSLTRQPSQIIGGSRSGIEEKQNADKNGGQKVDGIQNEKGHGTGSEGGKATGSKEGTNKQQKEQTGIESDTTSKLLTLPGLPTNKGESASLQPLPNAATTTTATLTSIEAPEEVPTVIGVINNTKKPLVWSTSSSPSATDKQSPQRPTTQKGSPPASTTLPQQAKAVDGPSEAKSQSGQGFSVIQGPFTEQTNIPAPVLLPSLKGQVTITTAITPRPLGQISVTDISSRTNTPSAAEAAQPTVLSGGRRLSPDHILGLVCVSFGWGLRIAFQQLLHFN</sequence>
<reference evidence="1" key="1">
    <citation type="submission" date="2022-08" db="EMBL/GenBank/DDBJ databases">
        <title>Genome Sequence of Lecanicillium fungicola.</title>
        <authorList>
            <person name="Buettner E."/>
        </authorList>
    </citation>
    <scope>NUCLEOTIDE SEQUENCE</scope>
    <source>
        <strain evidence="1">Babe33</strain>
    </source>
</reference>
<dbReference type="Proteomes" id="UP001143910">
    <property type="component" value="Unassembled WGS sequence"/>
</dbReference>
<name>A0ACC1MZA0_9HYPO</name>